<keyword evidence="1" id="KW-0802">TPR repeat</keyword>
<evidence type="ECO:0000256" key="3">
    <source>
        <dbReference type="SAM" id="SignalP"/>
    </source>
</evidence>
<keyword evidence="5" id="KW-1185">Reference proteome</keyword>
<dbReference type="Pfam" id="PF13432">
    <property type="entry name" value="TPR_16"/>
    <property type="match status" value="1"/>
</dbReference>
<feature type="chain" id="PRO_5026972064" evidence="3">
    <location>
        <begin position="27"/>
        <end position="258"/>
    </location>
</feature>
<dbReference type="InterPro" id="IPR011990">
    <property type="entry name" value="TPR-like_helical_dom_sf"/>
</dbReference>
<feature type="compositionally biased region" description="Low complexity" evidence="2">
    <location>
        <begin position="167"/>
        <end position="177"/>
    </location>
</feature>
<accession>A0A6L5XBY9</accession>
<dbReference type="Gene3D" id="1.25.40.10">
    <property type="entry name" value="Tetratricopeptide repeat domain"/>
    <property type="match status" value="2"/>
</dbReference>
<feature type="region of interest" description="Disordered" evidence="2">
    <location>
        <begin position="167"/>
        <end position="219"/>
    </location>
</feature>
<sequence>MKHKLKIRFWPLLVLLLMPCTVVAQAQQPVTVKQERNHVRAGNRLYQAKRYNDAEVEYRKALEANPRSAMAQFNLASALLREDAASGAKAQQQASKQHSEAVRLLTNLEKSCSDPDIASKSSYDLGNLLYKQQNYQEAIAHYEQALRKNPGYDNARYNLRMAQLKLKQSKNNKQNKNNKNDKNKGKNKNKNKDKNQNKQNQQNKQDQKRKQRQGGMSSDNMDQILRTMQNQENATRQRVEQRKAQMQAGERARTQYKW</sequence>
<dbReference type="Pfam" id="PF00515">
    <property type="entry name" value="TPR_1"/>
    <property type="match status" value="1"/>
</dbReference>
<organism evidence="4 5">
    <name type="scientific">Sodaliphilus pleomorphus</name>
    <dbReference type="NCBI Taxonomy" id="2606626"/>
    <lineage>
        <taxon>Bacteria</taxon>
        <taxon>Pseudomonadati</taxon>
        <taxon>Bacteroidota</taxon>
        <taxon>Bacteroidia</taxon>
        <taxon>Bacteroidales</taxon>
        <taxon>Muribaculaceae</taxon>
        <taxon>Sodaliphilus</taxon>
    </lineage>
</organism>
<comment type="caution">
    <text evidence="4">The sequence shown here is derived from an EMBL/GenBank/DDBJ whole genome shotgun (WGS) entry which is preliminary data.</text>
</comment>
<feature type="compositionally biased region" description="Basic and acidic residues" evidence="2">
    <location>
        <begin position="178"/>
        <end position="196"/>
    </location>
</feature>
<feature type="signal peptide" evidence="3">
    <location>
        <begin position="1"/>
        <end position="26"/>
    </location>
</feature>
<dbReference type="EMBL" id="VULT01000013">
    <property type="protein sequence ID" value="MSS17910.1"/>
    <property type="molecule type" value="Genomic_DNA"/>
</dbReference>
<protein>
    <submittedName>
        <fullName evidence="4">Tetratricopeptide repeat protein</fullName>
    </submittedName>
</protein>
<evidence type="ECO:0000313" key="5">
    <source>
        <dbReference type="Proteomes" id="UP000483362"/>
    </source>
</evidence>
<evidence type="ECO:0000313" key="4">
    <source>
        <dbReference type="EMBL" id="MSS17910.1"/>
    </source>
</evidence>
<keyword evidence="3" id="KW-0732">Signal</keyword>
<dbReference type="PROSITE" id="PS50293">
    <property type="entry name" value="TPR_REGION"/>
    <property type="match status" value="1"/>
</dbReference>
<reference evidence="4 5" key="1">
    <citation type="submission" date="2019-08" db="EMBL/GenBank/DDBJ databases">
        <title>In-depth cultivation of the pig gut microbiome towards novel bacterial diversity and tailored functional studies.</title>
        <authorList>
            <person name="Wylensek D."/>
            <person name="Hitch T.C.A."/>
            <person name="Clavel T."/>
        </authorList>
    </citation>
    <scope>NUCLEOTIDE SEQUENCE [LARGE SCALE GENOMIC DNA]</scope>
    <source>
        <strain evidence="4 5">Oil-RF-744-WCA-WT-10</strain>
    </source>
</reference>
<feature type="region of interest" description="Disordered" evidence="2">
    <location>
        <begin position="231"/>
        <end position="258"/>
    </location>
</feature>
<gene>
    <name evidence="4" type="ORF">FYJ29_09105</name>
</gene>
<dbReference type="PROSITE" id="PS50005">
    <property type="entry name" value="TPR"/>
    <property type="match status" value="2"/>
</dbReference>
<name>A0A6L5XBY9_9BACT</name>
<feature type="repeat" description="TPR" evidence="1">
    <location>
        <begin position="35"/>
        <end position="68"/>
    </location>
</feature>
<dbReference type="RefSeq" id="WP_154328875.1">
    <property type="nucleotide sequence ID" value="NZ_CP045696.1"/>
</dbReference>
<evidence type="ECO:0000256" key="1">
    <source>
        <dbReference type="PROSITE-ProRule" id="PRU00339"/>
    </source>
</evidence>
<dbReference type="SUPFAM" id="SSF48452">
    <property type="entry name" value="TPR-like"/>
    <property type="match status" value="1"/>
</dbReference>
<dbReference type="InterPro" id="IPR019734">
    <property type="entry name" value="TPR_rpt"/>
</dbReference>
<proteinExistence type="predicted"/>
<evidence type="ECO:0000256" key="2">
    <source>
        <dbReference type="SAM" id="MobiDB-lite"/>
    </source>
</evidence>
<dbReference type="Proteomes" id="UP000483362">
    <property type="component" value="Unassembled WGS sequence"/>
</dbReference>
<dbReference type="SMART" id="SM00028">
    <property type="entry name" value="TPR"/>
    <property type="match status" value="2"/>
</dbReference>
<dbReference type="AlphaFoldDB" id="A0A6L5XBY9"/>
<feature type="repeat" description="TPR" evidence="1">
    <location>
        <begin position="119"/>
        <end position="152"/>
    </location>
</feature>